<sequence>MQREVCRGRLSEQVLELLGHDAFDRLAVSANCLDREPTRDHLAQALVRAAIERQQIGARKRACVGVRQVGLDDLAAAEGEALGALAEARVGEDRTGEFVVGDEKPLVPVGEAQRVRAAFGSQLGEEGRRREGAAVGGQRMPGERADCCRRLGAG</sequence>
<organism evidence="2 3">
    <name type="scientific">Microbacterium murale</name>
    <dbReference type="NCBI Taxonomy" id="1081040"/>
    <lineage>
        <taxon>Bacteria</taxon>
        <taxon>Bacillati</taxon>
        <taxon>Actinomycetota</taxon>
        <taxon>Actinomycetes</taxon>
        <taxon>Micrococcales</taxon>
        <taxon>Microbacteriaceae</taxon>
        <taxon>Microbacterium</taxon>
    </lineage>
</organism>
<reference evidence="3" key="1">
    <citation type="journal article" date="2019" name="Int. J. Syst. Evol. Microbiol.">
        <title>The Global Catalogue of Microorganisms (GCM) 10K type strain sequencing project: providing services to taxonomists for standard genome sequencing and annotation.</title>
        <authorList>
            <consortium name="The Broad Institute Genomics Platform"/>
            <consortium name="The Broad Institute Genome Sequencing Center for Infectious Disease"/>
            <person name="Wu L."/>
            <person name="Ma J."/>
        </authorList>
    </citation>
    <scope>NUCLEOTIDE SEQUENCE [LARGE SCALE GENOMIC DNA]</scope>
    <source>
        <strain evidence="3">CCM 7640</strain>
    </source>
</reference>
<evidence type="ECO:0000313" key="3">
    <source>
        <dbReference type="Proteomes" id="UP000629365"/>
    </source>
</evidence>
<feature type="region of interest" description="Disordered" evidence="1">
    <location>
        <begin position="122"/>
        <end position="142"/>
    </location>
</feature>
<evidence type="ECO:0000313" key="2">
    <source>
        <dbReference type="EMBL" id="GGD86128.1"/>
    </source>
</evidence>
<accession>A0ABQ1RZR5</accession>
<evidence type="ECO:0000256" key="1">
    <source>
        <dbReference type="SAM" id="MobiDB-lite"/>
    </source>
</evidence>
<comment type="caution">
    <text evidence="2">The sequence shown here is derived from an EMBL/GenBank/DDBJ whole genome shotgun (WGS) entry which is preliminary data.</text>
</comment>
<name>A0ABQ1RZR5_9MICO</name>
<gene>
    <name evidence="2" type="ORF">GCM10007269_31320</name>
</gene>
<protein>
    <submittedName>
        <fullName evidence="2">Uncharacterized protein</fullName>
    </submittedName>
</protein>
<proteinExistence type="predicted"/>
<dbReference type="EMBL" id="BMCM01000005">
    <property type="protein sequence ID" value="GGD86128.1"/>
    <property type="molecule type" value="Genomic_DNA"/>
</dbReference>
<keyword evidence="3" id="KW-1185">Reference proteome</keyword>
<dbReference type="Proteomes" id="UP000629365">
    <property type="component" value="Unassembled WGS sequence"/>
</dbReference>